<evidence type="ECO:0000313" key="3">
    <source>
        <dbReference type="EMBL" id="HJF33065.1"/>
    </source>
</evidence>
<dbReference type="Proteomes" id="UP000698173">
    <property type="component" value="Unassembled WGS sequence"/>
</dbReference>
<reference evidence="3" key="2">
    <citation type="submission" date="2021-09" db="EMBL/GenBank/DDBJ databases">
        <authorList>
            <person name="Gilroy R."/>
        </authorList>
    </citation>
    <scope>NUCLEOTIDE SEQUENCE</scope>
    <source>
        <strain evidence="3">CHK171-7178</strain>
    </source>
</reference>
<organism evidence="3 4">
    <name type="scientific">Sporosarcina psychrophila</name>
    <name type="common">Bacillus psychrophilus</name>
    <dbReference type="NCBI Taxonomy" id="1476"/>
    <lineage>
        <taxon>Bacteria</taxon>
        <taxon>Bacillati</taxon>
        <taxon>Bacillota</taxon>
        <taxon>Bacilli</taxon>
        <taxon>Bacillales</taxon>
        <taxon>Caryophanaceae</taxon>
        <taxon>Sporosarcina</taxon>
    </lineage>
</organism>
<dbReference type="Pfam" id="PF01047">
    <property type="entry name" value="MarR"/>
    <property type="match status" value="1"/>
</dbReference>
<dbReference type="PROSITE" id="PS50995">
    <property type="entry name" value="HTH_MARR_2"/>
    <property type="match status" value="1"/>
</dbReference>
<dbReference type="EMBL" id="DYWT01000239">
    <property type="protein sequence ID" value="HJF33065.1"/>
    <property type="molecule type" value="Genomic_DNA"/>
</dbReference>
<feature type="domain" description="HTH marR-type" evidence="2">
    <location>
        <begin position="6"/>
        <end position="137"/>
    </location>
</feature>
<proteinExistence type="predicted"/>
<dbReference type="InterPro" id="IPR036388">
    <property type="entry name" value="WH-like_DNA-bd_sf"/>
</dbReference>
<dbReference type="SMART" id="SM00347">
    <property type="entry name" value="HTH_MARR"/>
    <property type="match status" value="1"/>
</dbReference>
<dbReference type="InterPro" id="IPR036390">
    <property type="entry name" value="WH_DNA-bd_sf"/>
</dbReference>
<dbReference type="InterPro" id="IPR039422">
    <property type="entry name" value="MarR/SlyA-like"/>
</dbReference>
<comment type="caution">
    <text evidence="3">The sequence shown here is derived from an EMBL/GenBank/DDBJ whole genome shotgun (WGS) entry which is preliminary data.</text>
</comment>
<dbReference type="Gene3D" id="1.10.10.10">
    <property type="entry name" value="Winged helix-like DNA-binding domain superfamily/Winged helix DNA-binding domain"/>
    <property type="match status" value="1"/>
</dbReference>
<dbReference type="SUPFAM" id="SSF46785">
    <property type="entry name" value="Winged helix' DNA-binding domain"/>
    <property type="match status" value="1"/>
</dbReference>
<gene>
    <name evidence="3" type="ORF">K8V56_14985</name>
</gene>
<evidence type="ECO:0000256" key="1">
    <source>
        <dbReference type="ARBA" id="ARBA00023125"/>
    </source>
</evidence>
<protein>
    <submittedName>
        <fullName evidence="3">MarR family transcriptional regulator</fullName>
    </submittedName>
</protein>
<dbReference type="GO" id="GO:0003700">
    <property type="term" value="F:DNA-binding transcription factor activity"/>
    <property type="evidence" value="ECO:0007669"/>
    <property type="project" value="InterPro"/>
</dbReference>
<reference evidence="3" key="1">
    <citation type="journal article" date="2021" name="PeerJ">
        <title>Extensive microbial diversity within the chicken gut microbiome revealed by metagenomics and culture.</title>
        <authorList>
            <person name="Gilroy R."/>
            <person name="Ravi A."/>
            <person name="Getino M."/>
            <person name="Pursley I."/>
            <person name="Horton D.L."/>
            <person name="Alikhan N.F."/>
            <person name="Baker D."/>
            <person name="Gharbi K."/>
            <person name="Hall N."/>
            <person name="Watson M."/>
            <person name="Adriaenssens E.M."/>
            <person name="Foster-Nyarko E."/>
            <person name="Jarju S."/>
            <person name="Secka A."/>
            <person name="Antonio M."/>
            <person name="Oren A."/>
            <person name="Chaudhuri R.R."/>
            <person name="La Ragione R."/>
            <person name="Hildebrand F."/>
            <person name="Pallen M.J."/>
        </authorList>
    </citation>
    <scope>NUCLEOTIDE SEQUENCE</scope>
    <source>
        <strain evidence="3">CHK171-7178</strain>
    </source>
</reference>
<dbReference type="InterPro" id="IPR000835">
    <property type="entry name" value="HTH_MarR-typ"/>
</dbReference>
<evidence type="ECO:0000313" key="4">
    <source>
        <dbReference type="Proteomes" id="UP000698173"/>
    </source>
</evidence>
<dbReference type="AlphaFoldDB" id="A0A921G0E6"/>
<keyword evidence="1" id="KW-0238">DNA-binding</keyword>
<accession>A0A921G0E6</accession>
<dbReference type="PANTHER" id="PTHR33164:SF43">
    <property type="entry name" value="HTH-TYPE TRANSCRIPTIONAL REPRESSOR YETL"/>
    <property type="match status" value="1"/>
</dbReference>
<dbReference type="PRINTS" id="PR00598">
    <property type="entry name" value="HTHMARR"/>
</dbReference>
<name>A0A921G0E6_SPOPS</name>
<dbReference type="GO" id="GO:0006950">
    <property type="term" value="P:response to stress"/>
    <property type="evidence" value="ECO:0007669"/>
    <property type="project" value="TreeGrafter"/>
</dbReference>
<sequence>MSNQTIFELLHTIEQVTHKMHVKWRQQADYDLGISHILALHELQVHGESRPSDLARILNFTPASLTHLSTKLLNKELITRRQDDTDRRITYWTITNKGEALLTVAQKDGQHLRLNVFSHLTEAEQQSLLSIYTKLNHSLK</sequence>
<dbReference type="GO" id="GO:0003677">
    <property type="term" value="F:DNA binding"/>
    <property type="evidence" value="ECO:0007669"/>
    <property type="project" value="UniProtKB-KW"/>
</dbReference>
<dbReference type="PANTHER" id="PTHR33164">
    <property type="entry name" value="TRANSCRIPTIONAL REGULATOR, MARR FAMILY"/>
    <property type="match status" value="1"/>
</dbReference>
<evidence type="ECO:0000259" key="2">
    <source>
        <dbReference type="PROSITE" id="PS50995"/>
    </source>
</evidence>